<dbReference type="InterPro" id="IPR040841">
    <property type="entry name" value="Luciferase_dom"/>
</dbReference>
<dbReference type="EMBL" id="JABFCZ010000032">
    <property type="protein sequence ID" value="MBD1549203.1"/>
    <property type="molecule type" value="Genomic_DNA"/>
</dbReference>
<proteinExistence type="predicted"/>
<reference evidence="3" key="1">
    <citation type="submission" date="2020-05" db="EMBL/GenBank/DDBJ databases">
        <title>Identification of trans-AT polyketide cluster in two marine bacteria, producers of a novel glutaramide-containing polyketide sesbanimide D and analogs.</title>
        <authorList>
            <person name="Kacar D."/>
            <person name="Rodriguez P."/>
            <person name="Canedo L."/>
            <person name="Gonzalez E."/>
            <person name="Galan B."/>
            <person name="De La Calle F."/>
            <person name="Garcia J.L."/>
        </authorList>
    </citation>
    <scope>NUCLEOTIDE SEQUENCE</scope>
    <source>
        <strain evidence="3">PHM038</strain>
    </source>
</reference>
<dbReference type="InterPro" id="IPR048273">
    <property type="entry name" value="Luciferase"/>
</dbReference>
<dbReference type="PANTHER" id="PTHR38695:SF1">
    <property type="entry name" value="AMINO ACID PERMEASE_ SLC12A DOMAIN-CONTAINING PROTEIN"/>
    <property type="match status" value="1"/>
</dbReference>
<evidence type="ECO:0000313" key="4">
    <source>
        <dbReference type="Proteomes" id="UP000598467"/>
    </source>
</evidence>
<accession>A0A926S731</accession>
<feature type="compositionally biased region" description="Polar residues" evidence="1">
    <location>
        <begin position="14"/>
        <end position="30"/>
    </location>
</feature>
<evidence type="ECO:0000313" key="3">
    <source>
        <dbReference type="EMBL" id="MBD1549203.1"/>
    </source>
</evidence>
<dbReference type="Proteomes" id="UP000598467">
    <property type="component" value="Unassembled WGS sequence"/>
</dbReference>
<dbReference type="RefSeq" id="WP_190293892.1">
    <property type="nucleotide sequence ID" value="NZ_JABFCZ010000032.1"/>
</dbReference>
<evidence type="ECO:0000256" key="1">
    <source>
        <dbReference type="SAM" id="MobiDB-lite"/>
    </source>
</evidence>
<protein>
    <submittedName>
        <fullName evidence="3">Phospholipase</fullName>
    </submittedName>
</protein>
<dbReference type="Pfam" id="PF17648">
    <property type="entry name" value="Luciferase"/>
    <property type="match status" value="1"/>
</dbReference>
<dbReference type="PANTHER" id="PTHR38695">
    <property type="entry name" value="AMINO ACID PERMEASE_ SLC12A DOMAIN-CONTAINING PROTEIN"/>
    <property type="match status" value="1"/>
</dbReference>
<comment type="caution">
    <text evidence="3">The sequence shown here is derived from an EMBL/GenBank/DDBJ whole genome shotgun (WGS) entry which is preliminary data.</text>
</comment>
<evidence type="ECO:0000259" key="2">
    <source>
        <dbReference type="Pfam" id="PF17648"/>
    </source>
</evidence>
<dbReference type="AlphaFoldDB" id="A0A926S731"/>
<name>A0A926S731_9HYPH</name>
<gene>
    <name evidence="3" type="ORF">HK439_23325</name>
</gene>
<feature type="region of interest" description="Disordered" evidence="1">
    <location>
        <begin position="1"/>
        <end position="31"/>
    </location>
</feature>
<feature type="domain" description="Luciferase" evidence="2">
    <location>
        <begin position="80"/>
        <end position="149"/>
    </location>
</feature>
<organism evidence="3 4">
    <name type="scientific">Roseibium aggregatum</name>
    <dbReference type="NCBI Taxonomy" id="187304"/>
    <lineage>
        <taxon>Bacteria</taxon>
        <taxon>Pseudomonadati</taxon>
        <taxon>Pseudomonadota</taxon>
        <taxon>Alphaproteobacteria</taxon>
        <taxon>Hyphomicrobiales</taxon>
        <taxon>Stappiaceae</taxon>
        <taxon>Roseibium</taxon>
    </lineage>
</organism>
<sequence length="162" mass="17755">MQNPPGLPKRSGPKPNTSDCLPHSQLNQNAPVDMQETLWDRMSRMASVETGQSDVSVPGARAVFVLDSKRFGPSCACMTGNEFAHIHPHNDGSLHLTLPEAVRCDAIEKGWAEPHPLAGRDKRAPETVVMVFGPRDRDELETVWCLVKTSHAFATGEIGWTS</sequence>